<sequence length="780" mass="84215">MALLALSLDYASDVRADWVRKNSGGDTALAKRVLDLLAADASSETALRTGGAGHDAADPIAPERVGAYRITGLIGQGGMGAVYRGERATNDFDHTAAIKVVRPGVLSDTLVERFQRERQILATLNHPNIARLYDGGQMIDGSPYMVMEYVEGRSIIDWANDNNSTTTQRLTLFRDLCGAVSYAHQNLIIHRDITPSNVMVTDEGNVKLIDFGIAKPHDVHDGGTTDAASDSLASLSFTPGYAAPERTTGAPANTLSDVFSLGRILGVLIDVPNQTEDIAAIIGRATANDPAARYQSVAALVSDLDNLAGGFPVKAREGGAGYQFGKFFARRKLAVTFGSLAFLGLAGGLATTLFQYQRAEAALMRAEARFDQARALSNSLIFDFYDDFARISGTLQSRKDLADLVRTYIQDLAVDPSAPDDLLLDIGSMSLRLSDIYGGVGVANLGETERAYALLLDAEDKLQTLLARNPDNTEALAQMAMVKRMLAVQSLNYKGDPVAAARYNADTLALASRGAALGGDTERTFLRHFWSARTDNLKILSELENYEEALASVQQWRSELTPEMFDRLGGGEEMAAYMSVQESEFLFELGRFSEAVPSLQYAIGYREAKLAEMPENYYQQTQFMTAIAALSRVYRETGDVNLSRAFAERAVSLARAIMDADAEDAGGPEGLASMLDTLTRVERAAGNWSAAISASDEAIELNRQLVSQFPDTPFYQEKLLQALVLNAQLSLETERRAAACADATEAEQLMKVLGGLGSGENSLGSGLIGDFQEVQAKCLP</sequence>
<dbReference type="InterPro" id="IPR017441">
    <property type="entry name" value="Protein_kinase_ATP_BS"/>
</dbReference>
<dbReference type="Gene3D" id="1.25.40.10">
    <property type="entry name" value="Tetratricopeptide repeat domain"/>
    <property type="match status" value="1"/>
</dbReference>
<keyword evidence="4 5" id="KW-0067">ATP-binding</keyword>
<dbReference type="InterPro" id="IPR000719">
    <property type="entry name" value="Prot_kinase_dom"/>
</dbReference>
<dbReference type="eggNOG" id="COG0515">
    <property type="taxonomic scope" value="Bacteria"/>
</dbReference>
<evidence type="ECO:0000313" key="8">
    <source>
        <dbReference type="Proteomes" id="UP000025171"/>
    </source>
</evidence>
<dbReference type="GO" id="GO:0004674">
    <property type="term" value="F:protein serine/threonine kinase activity"/>
    <property type="evidence" value="ECO:0007669"/>
    <property type="project" value="TreeGrafter"/>
</dbReference>
<keyword evidence="3 7" id="KW-0418">Kinase</keyword>
<dbReference type="AlphaFoldDB" id="A0A059FSF9"/>
<keyword evidence="8" id="KW-1185">Reference proteome</keyword>
<dbReference type="InterPro" id="IPR008266">
    <property type="entry name" value="Tyr_kinase_AS"/>
</dbReference>
<dbReference type="EMBL" id="ARYK01000002">
    <property type="protein sequence ID" value="KCZ93408.1"/>
    <property type="molecule type" value="Genomic_DNA"/>
</dbReference>
<dbReference type="SUPFAM" id="SSF56112">
    <property type="entry name" value="Protein kinase-like (PK-like)"/>
    <property type="match status" value="1"/>
</dbReference>
<dbReference type="PANTHER" id="PTHR43289">
    <property type="entry name" value="MITOGEN-ACTIVATED PROTEIN KINASE KINASE KINASE 20-RELATED"/>
    <property type="match status" value="1"/>
</dbReference>
<keyword evidence="2 5" id="KW-0547">Nucleotide-binding</keyword>
<evidence type="ECO:0000256" key="5">
    <source>
        <dbReference type="PROSITE-ProRule" id="PRU10141"/>
    </source>
</evidence>
<keyword evidence="1" id="KW-0808">Transferase</keyword>
<dbReference type="PATRIC" id="fig|1280950.3.peg.1231"/>
<evidence type="ECO:0000256" key="1">
    <source>
        <dbReference type="ARBA" id="ARBA00022679"/>
    </source>
</evidence>
<dbReference type="Gene3D" id="3.30.200.20">
    <property type="entry name" value="Phosphorylase Kinase, domain 1"/>
    <property type="match status" value="1"/>
</dbReference>
<name>A0A059FSF9_9PROT</name>
<dbReference type="CDD" id="cd14014">
    <property type="entry name" value="STKc_PknB_like"/>
    <property type="match status" value="1"/>
</dbReference>
<dbReference type="GO" id="GO:0005524">
    <property type="term" value="F:ATP binding"/>
    <property type="evidence" value="ECO:0007669"/>
    <property type="project" value="UniProtKB-UniRule"/>
</dbReference>
<protein>
    <submittedName>
        <fullName evidence="7">Protein kinase</fullName>
    </submittedName>
</protein>
<proteinExistence type="predicted"/>
<organism evidence="7 8">
    <name type="scientific">Hyphomonas johnsonii MHS-2</name>
    <dbReference type="NCBI Taxonomy" id="1280950"/>
    <lineage>
        <taxon>Bacteria</taxon>
        <taxon>Pseudomonadati</taxon>
        <taxon>Pseudomonadota</taxon>
        <taxon>Alphaproteobacteria</taxon>
        <taxon>Hyphomonadales</taxon>
        <taxon>Hyphomonadaceae</taxon>
        <taxon>Hyphomonas</taxon>
    </lineage>
</organism>
<evidence type="ECO:0000313" key="7">
    <source>
        <dbReference type="EMBL" id="KCZ93408.1"/>
    </source>
</evidence>
<dbReference type="InterPro" id="IPR011990">
    <property type="entry name" value="TPR-like_helical_dom_sf"/>
</dbReference>
<accession>A0A059FSF9</accession>
<evidence type="ECO:0000259" key="6">
    <source>
        <dbReference type="PROSITE" id="PS50011"/>
    </source>
</evidence>
<feature type="binding site" evidence="5">
    <location>
        <position position="99"/>
    </location>
    <ligand>
        <name>ATP</name>
        <dbReference type="ChEBI" id="CHEBI:30616"/>
    </ligand>
</feature>
<comment type="caution">
    <text evidence="7">The sequence shown here is derived from an EMBL/GenBank/DDBJ whole genome shotgun (WGS) entry which is preliminary data.</text>
</comment>
<gene>
    <name evidence="7" type="ORF">HJO_06115</name>
</gene>
<dbReference type="PANTHER" id="PTHR43289:SF34">
    <property type="entry name" value="SERINE_THREONINE-PROTEIN KINASE YBDM-RELATED"/>
    <property type="match status" value="1"/>
</dbReference>
<dbReference type="Gene3D" id="1.10.510.10">
    <property type="entry name" value="Transferase(Phosphotransferase) domain 1"/>
    <property type="match status" value="1"/>
</dbReference>
<evidence type="ECO:0000256" key="3">
    <source>
        <dbReference type="ARBA" id="ARBA00022777"/>
    </source>
</evidence>
<dbReference type="PROSITE" id="PS00109">
    <property type="entry name" value="PROTEIN_KINASE_TYR"/>
    <property type="match status" value="1"/>
</dbReference>
<dbReference type="SUPFAM" id="SSF48452">
    <property type="entry name" value="TPR-like"/>
    <property type="match status" value="1"/>
</dbReference>
<reference evidence="7 8" key="1">
    <citation type="journal article" date="2014" name="Antonie Van Leeuwenhoek">
        <title>Hyphomonas beringensis sp. nov. and Hyphomonas chukchiensis sp. nov., isolated from surface seawater of the Bering Sea and Chukchi Sea.</title>
        <authorList>
            <person name="Li C."/>
            <person name="Lai Q."/>
            <person name="Li G."/>
            <person name="Dong C."/>
            <person name="Wang J."/>
            <person name="Liao Y."/>
            <person name="Shao Z."/>
        </authorList>
    </citation>
    <scope>NUCLEOTIDE SEQUENCE [LARGE SCALE GENOMIC DNA]</scope>
    <source>
        <strain evidence="7 8">MHS-2</strain>
    </source>
</reference>
<evidence type="ECO:0000256" key="2">
    <source>
        <dbReference type="ARBA" id="ARBA00022741"/>
    </source>
</evidence>
<dbReference type="PROSITE" id="PS50011">
    <property type="entry name" value="PROTEIN_KINASE_DOM"/>
    <property type="match status" value="1"/>
</dbReference>
<dbReference type="Proteomes" id="UP000025171">
    <property type="component" value="Unassembled WGS sequence"/>
</dbReference>
<dbReference type="PROSITE" id="PS00107">
    <property type="entry name" value="PROTEIN_KINASE_ATP"/>
    <property type="match status" value="1"/>
</dbReference>
<dbReference type="eggNOG" id="COG0457">
    <property type="taxonomic scope" value="Bacteria"/>
</dbReference>
<dbReference type="STRING" id="1280950.HJO_06115"/>
<feature type="domain" description="Protein kinase" evidence="6">
    <location>
        <begin position="68"/>
        <end position="486"/>
    </location>
</feature>
<dbReference type="InterPro" id="IPR011009">
    <property type="entry name" value="Kinase-like_dom_sf"/>
</dbReference>
<dbReference type="Pfam" id="PF00069">
    <property type="entry name" value="Pkinase"/>
    <property type="match status" value="1"/>
</dbReference>
<evidence type="ECO:0000256" key="4">
    <source>
        <dbReference type="ARBA" id="ARBA00022840"/>
    </source>
</evidence>